<feature type="compositionally biased region" description="Basic and acidic residues" evidence="5">
    <location>
        <begin position="35"/>
        <end position="49"/>
    </location>
</feature>
<dbReference type="GO" id="GO:0000965">
    <property type="term" value="P:mitochondrial RNA 3'-end processing"/>
    <property type="evidence" value="ECO:0007669"/>
    <property type="project" value="TreeGrafter"/>
</dbReference>
<sequence length="804" mass="89809">MFAGCRRHCLQAARSLEAGPSASRSLRCSALVARDQTRSRPERGDERVPHSQRPGQGHASHAKRPPKKASHLPALSPHPGGRSQPPADTRPETLKDYFISVLEPWAASPIIARRLRSFGVPHDDVPLLLDAYRNAVHEDRILDGPTAFEEYGLSRLGLTSIQDIRPEINDQVLCTTLFRWAAKPESAKVLEAAGVSSQAIEQVQRLTAATRRSFVWEEFSKARHYKRKIIMHVGPTNSGKTHTALRALAASRKGVYAGPLRLLAYEIWERLNLGQIIPLGFPEPPPSSHVTLAAKDLADSALDIGTERPAMRRGVNPEYARTCNMVTGEEHRIVDEHGRLTSMTIEMLNFQSTYDVAVIDEIQMIADDQRGASWTNAVLGIAAKEVHLCGEETAIPIVQDLIAHTGDELIINRYERLTPLEVEENSLNGDLSKIRKGDCVVAFSRKDIFKLKRDIELATGLRCAVVYGGLPPEVRSEQATLFNDPDSGYDVLVGSDAIGMGLNLKIGRVVFHKCKKHDGTRKVALSVSQTKQIAGRAGRYGMHSGDKPVGYVTTLHKQDLEFVRHCVAAPNKPIQRGGLAPTSEAFIALRTVLPRGSKVDLWMDALHYTSTIPSSLRYTDNEQTRRLMALLLEAQGTSDMRMVDILTFMQAPIGWRDAQQMDTARKLLELRHKYMRVEIQALVREPPLLPPLHYVERLMAKPGGEGTADDSMLQSLERLHKMLTAYVWLALRQPVQFCDMAEADSLKKRVEVAMEWVLHAITHKGLKVADQARRVLDQRPVKQVEYEPHRLMARVRQGKEPRHV</sequence>
<reference evidence="7 8" key="1">
    <citation type="journal article" date="2019" name="New Phytol.">
        <title>Comparative genomics reveals unique wood-decay strategies and fruiting body development in the Schizophyllaceae.</title>
        <authorList>
            <person name="Almasi E."/>
            <person name="Sahu N."/>
            <person name="Krizsan K."/>
            <person name="Balint B."/>
            <person name="Kovacs G.M."/>
            <person name="Kiss B."/>
            <person name="Cseklye J."/>
            <person name="Drula E."/>
            <person name="Henrissat B."/>
            <person name="Nagy I."/>
            <person name="Chovatia M."/>
            <person name="Adam C."/>
            <person name="LaButti K."/>
            <person name="Lipzen A."/>
            <person name="Riley R."/>
            <person name="Grigoriev I.V."/>
            <person name="Nagy L.G."/>
        </authorList>
    </citation>
    <scope>NUCLEOTIDE SEQUENCE [LARGE SCALE GENOMIC DNA]</scope>
    <source>
        <strain evidence="7 8">NL-1724</strain>
    </source>
</reference>
<dbReference type="GO" id="GO:0004386">
    <property type="term" value="F:helicase activity"/>
    <property type="evidence" value="ECO:0007669"/>
    <property type="project" value="UniProtKB-KW"/>
</dbReference>
<organism evidence="7 8">
    <name type="scientific">Schizophyllum amplum</name>
    <dbReference type="NCBI Taxonomy" id="97359"/>
    <lineage>
        <taxon>Eukaryota</taxon>
        <taxon>Fungi</taxon>
        <taxon>Dikarya</taxon>
        <taxon>Basidiomycota</taxon>
        <taxon>Agaricomycotina</taxon>
        <taxon>Agaricomycetes</taxon>
        <taxon>Agaricomycetidae</taxon>
        <taxon>Agaricales</taxon>
        <taxon>Schizophyllaceae</taxon>
        <taxon>Schizophyllum</taxon>
    </lineage>
</organism>
<evidence type="ECO:0000256" key="4">
    <source>
        <dbReference type="ARBA" id="ARBA00022840"/>
    </source>
</evidence>
<evidence type="ECO:0000259" key="6">
    <source>
        <dbReference type="PROSITE" id="PS51194"/>
    </source>
</evidence>
<protein>
    <submittedName>
        <fullName evidence="7">P-loop containing nucleoside triphosphate hydrolase protein</fullName>
    </submittedName>
</protein>
<dbReference type="SUPFAM" id="SSF52540">
    <property type="entry name" value="P-loop containing nucleoside triphosphate hydrolases"/>
    <property type="match status" value="1"/>
</dbReference>
<dbReference type="InterPro" id="IPR055206">
    <property type="entry name" value="DEXQc_SUV3"/>
</dbReference>
<evidence type="ECO:0000313" key="8">
    <source>
        <dbReference type="Proteomes" id="UP000320762"/>
    </source>
</evidence>
<dbReference type="OrthoDB" id="6692397at2759"/>
<dbReference type="Pfam" id="PF00271">
    <property type="entry name" value="Helicase_C"/>
    <property type="match status" value="1"/>
</dbReference>
<dbReference type="GO" id="GO:0016787">
    <property type="term" value="F:hydrolase activity"/>
    <property type="evidence" value="ECO:0007669"/>
    <property type="project" value="UniProtKB-KW"/>
</dbReference>
<keyword evidence="8" id="KW-1185">Reference proteome</keyword>
<dbReference type="Gene3D" id="3.40.50.300">
    <property type="entry name" value="P-loop containing nucleotide triphosphate hydrolases"/>
    <property type="match status" value="2"/>
</dbReference>
<dbReference type="PROSITE" id="PS51194">
    <property type="entry name" value="HELICASE_CTER"/>
    <property type="match status" value="1"/>
</dbReference>
<dbReference type="PANTHER" id="PTHR12131:SF1">
    <property type="entry name" value="ATP-DEPENDENT RNA HELICASE SUPV3L1, MITOCHONDRIAL-RELATED"/>
    <property type="match status" value="1"/>
</dbReference>
<dbReference type="AlphaFoldDB" id="A0A550CYC6"/>
<comment type="caution">
    <text evidence="7">The sequence shown here is derived from an EMBL/GenBank/DDBJ whole genome shotgun (WGS) entry which is preliminary data.</text>
</comment>
<dbReference type="FunFam" id="3.40.50.300:FF:000957">
    <property type="entry name" value="ATP-dependent RNA helicase SUV3L, mitochondrial"/>
    <property type="match status" value="1"/>
</dbReference>
<evidence type="ECO:0000256" key="2">
    <source>
        <dbReference type="ARBA" id="ARBA00022801"/>
    </source>
</evidence>
<keyword evidence="3" id="KW-0347">Helicase</keyword>
<dbReference type="InterPro" id="IPR050699">
    <property type="entry name" value="RNA-DNA_Helicase"/>
</dbReference>
<keyword evidence="1" id="KW-0547">Nucleotide-binding</keyword>
<dbReference type="InterPro" id="IPR027417">
    <property type="entry name" value="P-loop_NTPase"/>
</dbReference>
<proteinExistence type="predicted"/>
<dbReference type="InterPro" id="IPR022192">
    <property type="entry name" value="SUV3_C"/>
</dbReference>
<dbReference type="InterPro" id="IPR001650">
    <property type="entry name" value="Helicase_C-like"/>
</dbReference>
<dbReference type="CDD" id="cd18805">
    <property type="entry name" value="SF2_C_suv3"/>
    <property type="match status" value="1"/>
</dbReference>
<keyword evidence="4" id="KW-0067">ATP-binding</keyword>
<feature type="region of interest" description="Disordered" evidence="5">
    <location>
        <begin position="16"/>
        <end position="91"/>
    </location>
</feature>
<name>A0A550CYC6_9AGAR</name>
<dbReference type="PANTHER" id="PTHR12131">
    <property type="entry name" value="ATP-DEPENDENT RNA AND DNA HELICASE"/>
    <property type="match status" value="1"/>
</dbReference>
<evidence type="ECO:0000313" key="7">
    <source>
        <dbReference type="EMBL" id="TRM69806.1"/>
    </source>
</evidence>
<accession>A0A550CYC6</accession>
<keyword evidence="2 7" id="KW-0378">Hydrolase</keyword>
<feature type="compositionally biased region" description="Basic residues" evidence="5">
    <location>
        <begin position="60"/>
        <end position="70"/>
    </location>
</feature>
<dbReference type="Pfam" id="PF12513">
    <property type="entry name" value="SUV3_C"/>
    <property type="match status" value="1"/>
</dbReference>
<dbReference type="Gene3D" id="1.20.58.1080">
    <property type="match status" value="1"/>
</dbReference>
<dbReference type="GO" id="GO:0045025">
    <property type="term" value="C:mitochondrial degradosome"/>
    <property type="evidence" value="ECO:0007669"/>
    <property type="project" value="TreeGrafter"/>
</dbReference>
<evidence type="ECO:0000256" key="5">
    <source>
        <dbReference type="SAM" id="MobiDB-lite"/>
    </source>
</evidence>
<evidence type="ECO:0000256" key="1">
    <source>
        <dbReference type="ARBA" id="ARBA00022741"/>
    </source>
</evidence>
<gene>
    <name evidence="7" type="ORF">BD626DRAFT_422237</name>
</gene>
<dbReference type="EMBL" id="VDMD01000001">
    <property type="protein sequence ID" value="TRM69806.1"/>
    <property type="molecule type" value="Genomic_DNA"/>
</dbReference>
<dbReference type="GO" id="GO:0005524">
    <property type="term" value="F:ATP binding"/>
    <property type="evidence" value="ECO:0007669"/>
    <property type="project" value="UniProtKB-KW"/>
</dbReference>
<feature type="domain" description="Helicase C-terminal" evidence="6">
    <location>
        <begin position="396"/>
        <end position="587"/>
    </location>
</feature>
<dbReference type="Proteomes" id="UP000320762">
    <property type="component" value="Unassembled WGS sequence"/>
</dbReference>
<dbReference type="STRING" id="97359.A0A550CYC6"/>
<dbReference type="SMART" id="SM00490">
    <property type="entry name" value="HELICc"/>
    <property type="match status" value="1"/>
</dbReference>
<dbReference type="Pfam" id="PF22527">
    <property type="entry name" value="DEXQc_Suv3"/>
    <property type="match status" value="2"/>
</dbReference>
<evidence type="ECO:0000256" key="3">
    <source>
        <dbReference type="ARBA" id="ARBA00022806"/>
    </source>
</evidence>